<gene>
    <name evidence="1" type="ORF">SPRG_15989</name>
</gene>
<dbReference type="RefSeq" id="XP_012210585.1">
    <property type="nucleotide sequence ID" value="XM_012355195.1"/>
</dbReference>
<accession>A0A067BKL5</accession>
<name>A0A067BKL5_SAPPC</name>
<reference evidence="1 2" key="1">
    <citation type="journal article" date="2013" name="PLoS Genet.">
        <title>Distinctive expansion of potential virulence genes in the genome of the oomycete fish pathogen Saprolegnia parasitica.</title>
        <authorList>
            <person name="Jiang R.H."/>
            <person name="de Bruijn I."/>
            <person name="Haas B.J."/>
            <person name="Belmonte R."/>
            <person name="Lobach L."/>
            <person name="Christie J."/>
            <person name="van den Ackerveken G."/>
            <person name="Bottin A."/>
            <person name="Bulone V."/>
            <person name="Diaz-Moreno S.M."/>
            <person name="Dumas B."/>
            <person name="Fan L."/>
            <person name="Gaulin E."/>
            <person name="Govers F."/>
            <person name="Grenville-Briggs L.J."/>
            <person name="Horner N.R."/>
            <person name="Levin J.Z."/>
            <person name="Mammella M."/>
            <person name="Meijer H.J."/>
            <person name="Morris P."/>
            <person name="Nusbaum C."/>
            <person name="Oome S."/>
            <person name="Phillips A.J."/>
            <person name="van Rooyen D."/>
            <person name="Rzeszutek E."/>
            <person name="Saraiva M."/>
            <person name="Secombes C.J."/>
            <person name="Seidl M.F."/>
            <person name="Snel B."/>
            <person name="Stassen J.H."/>
            <person name="Sykes S."/>
            <person name="Tripathy S."/>
            <person name="van den Berg H."/>
            <person name="Vega-Arreguin J.C."/>
            <person name="Wawra S."/>
            <person name="Young S.K."/>
            <person name="Zeng Q."/>
            <person name="Dieguez-Uribeondo J."/>
            <person name="Russ C."/>
            <person name="Tyler B.M."/>
            <person name="van West P."/>
        </authorList>
    </citation>
    <scope>NUCLEOTIDE SEQUENCE [LARGE SCALE GENOMIC DNA]</scope>
    <source>
        <strain evidence="1 2">CBS 223.65</strain>
    </source>
</reference>
<evidence type="ECO:0000313" key="2">
    <source>
        <dbReference type="Proteomes" id="UP000030745"/>
    </source>
</evidence>
<dbReference type="AlphaFoldDB" id="A0A067BKL5"/>
<dbReference type="EMBL" id="KK583403">
    <property type="protein sequence ID" value="KDO18708.1"/>
    <property type="molecule type" value="Genomic_DNA"/>
</dbReference>
<proteinExistence type="predicted"/>
<sequence length="50" mass="5938">MAKHLCRMKGLKQLTWMCIPFKGDHYQPRACHVRHISEPYNLVSGIYCLY</sequence>
<keyword evidence="2" id="KW-1185">Reference proteome</keyword>
<dbReference type="GeneID" id="24137658"/>
<dbReference type="Proteomes" id="UP000030745">
    <property type="component" value="Unassembled WGS sequence"/>
</dbReference>
<dbReference type="VEuPathDB" id="FungiDB:SPRG_15989"/>
<protein>
    <submittedName>
        <fullName evidence="1">Uncharacterized protein</fullName>
    </submittedName>
</protein>
<evidence type="ECO:0000313" key="1">
    <source>
        <dbReference type="EMBL" id="KDO18708.1"/>
    </source>
</evidence>
<organism evidence="1 2">
    <name type="scientific">Saprolegnia parasitica (strain CBS 223.65)</name>
    <dbReference type="NCBI Taxonomy" id="695850"/>
    <lineage>
        <taxon>Eukaryota</taxon>
        <taxon>Sar</taxon>
        <taxon>Stramenopiles</taxon>
        <taxon>Oomycota</taxon>
        <taxon>Saprolegniomycetes</taxon>
        <taxon>Saprolegniales</taxon>
        <taxon>Saprolegniaceae</taxon>
        <taxon>Saprolegnia</taxon>
    </lineage>
</organism>
<dbReference type="KEGG" id="spar:SPRG_15989"/>